<keyword evidence="1" id="KW-0732">Signal</keyword>
<dbReference type="EMBL" id="CP039852">
    <property type="protein sequence ID" value="QCZ94920.1"/>
    <property type="molecule type" value="Genomic_DNA"/>
</dbReference>
<protein>
    <recommendedName>
        <fullName evidence="4">Outer membrane protein beta-barrel domain-containing protein</fullName>
    </recommendedName>
</protein>
<evidence type="ECO:0008006" key="4">
    <source>
        <dbReference type="Google" id="ProtNLM"/>
    </source>
</evidence>
<sequence>MNKCFLPGIVLVISLSATAQESEVADMSDPLAIYTQGGVGFSDKGINLKLGKAYDTGDPSTAAQYVIEAKGLLGDWAGWRSDNRTTQSLDSVRFRNFNVTLPTMQASQIDVNYSFRANAVADESADISYSFIKALPPTGAFTFYPLAGVGASIGKDRQRSGGQIDDGYGFMGVYGLIGMYSLMTITDKIWLNYNPFWLTTIGGNSYYKDNYYGIDESHLLTHELALSYQISPRMNVRLFANWNENIDLTDGDHRIEFNYQF</sequence>
<dbReference type="RefSeq" id="WP_139757652.1">
    <property type="nucleotide sequence ID" value="NZ_CP039852.1"/>
</dbReference>
<organism evidence="2 3">
    <name type="scientific">Salinimonas iocasae</name>
    <dbReference type="NCBI Taxonomy" id="2572577"/>
    <lineage>
        <taxon>Bacteria</taxon>
        <taxon>Pseudomonadati</taxon>
        <taxon>Pseudomonadota</taxon>
        <taxon>Gammaproteobacteria</taxon>
        <taxon>Alteromonadales</taxon>
        <taxon>Alteromonadaceae</taxon>
        <taxon>Alteromonas/Salinimonas group</taxon>
        <taxon>Salinimonas</taxon>
    </lineage>
</organism>
<feature type="chain" id="PRO_5022958626" description="Outer membrane protein beta-barrel domain-containing protein" evidence="1">
    <location>
        <begin position="20"/>
        <end position="261"/>
    </location>
</feature>
<dbReference type="Proteomes" id="UP000304912">
    <property type="component" value="Chromosome"/>
</dbReference>
<dbReference type="AlphaFoldDB" id="A0A5B7YHW1"/>
<accession>A0A5B7YHW1</accession>
<feature type="signal peptide" evidence="1">
    <location>
        <begin position="1"/>
        <end position="19"/>
    </location>
</feature>
<evidence type="ECO:0000256" key="1">
    <source>
        <dbReference type="SAM" id="SignalP"/>
    </source>
</evidence>
<proteinExistence type="predicted"/>
<dbReference type="KEGG" id="salk:FBQ74_16215"/>
<reference evidence="2 3" key="1">
    <citation type="submission" date="2019-04" db="EMBL/GenBank/DDBJ databases">
        <title>Salinimonas iocasae sp. nov., a halophilic bacterium isolated from the outer tube casing of tubeworms in Okinawa Trough.</title>
        <authorList>
            <person name="Zhang H."/>
            <person name="Wang H."/>
            <person name="Li C."/>
        </authorList>
    </citation>
    <scope>NUCLEOTIDE SEQUENCE [LARGE SCALE GENOMIC DNA]</scope>
    <source>
        <strain evidence="2 3">KX18D6</strain>
    </source>
</reference>
<keyword evidence="3" id="KW-1185">Reference proteome</keyword>
<dbReference type="OrthoDB" id="5291732at2"/>
<gene>
    <name evidence="2" type="ORF">FBQ74_16215</name>
</gene>
<evidence type="ECO:0000313" key="2">
    <source>
        <dbReference type="EMBL" id="QCZ94920.1"/>
    </source>
</evidence>
<evidence type="ECO:0000313" key="3">
    <source>
        <dbReference type="Proteomes" id="UP000304912"/>
    </source>
</evidence>
<name>A0A5B7YHW1_9ALTE</name>